<gene>
    <name evidence="3" type="ORF">OEZ85_010492</name>
</gene>
<feature type="region of interest" description="Disordered" evidence="1">
    <location>
        <begin position="426"/>
        <end position="448"/>
    </location>
</feature>
<protein>
    <recommendedName>
        <fullName evidence="2">N-acetyltransferase domain-containing protein</fullName>
    </recommendedName>
</protein>
<evidence type="ECO:0000313" key="3">
    <source>
        <dbReference type="EMBL" id="WIA10299.1"/>
    </source>
</evidence>
<accession>A0ABY8TMF6</accession>
<dbReference type="InterPro" id="IPR016181">
    <property type="entry name" value="Acyl_CoA_acyltransferase"/>
</dbReference>
<keyword evidence="4" id="KW-1185">Reference proteome</keyword>
<organism evidence="3 4">
    <name type="scientific">Tetradesmus obliquus</name>
    <name type="common">Green alga</name>
    <name type="synonym">Acutodesmus obliquus</name>
    <dbReference type="NCBI Taxonomy" id="3088"/>
    <lineage>
        <taxon>Eukaryota</taxon>
        <taxon>Viridiplantae</taxon>
        <taxon>Chlorophyta</taxon>
        <taxon>core chlorophytes</taxon>
        <taxon>Chlorophyceae</taxon>
        <taxon>CS clade</taxon>
        <taxon>Sphaeropleales</taxon>
        <taxon>Scenedesmaceae</taxon>
        <taxon>Tetradesmus</taxon>
    </lineage>
</organism>
<dbReference type="EMBL" id="CP126209">
    <property type="protein sequence ID" value="WIA10299.1"/>
    <property type="molecule type" value="Genomic_DNA"/>
</dbReference>
<dbReference type="PROSITE" id="PS51186">
    <property type="entry name" value="GNAT"/>
    <property type="match status" value="1"/>
</dbReference>
<reference evidence="3 4" key="1">
    <citation type="submission" date="2023-05" db="EMBL/GenBank/DDBJ databases">
        <title>A 100% complete, gapless, phased diploid assembly of the Scenedesmus obliquus UTEX 3031 genome.</title>
        <authorList>
            <person name="Biondi T.C."/>
            <person name="Hanschen E.R."/>
            <person name="Kwon T."/>
            <person name="Eng W."/>
            <person name="Kruse C.P.S."/>
            <person name="Koehler S.I."/>
            <person name="Kunde Y."/>
            <person name="Gleasner C.D."/>
            <person name="You Mak K.T."/>
            <person name="Polle J."/>
            <person name="Hovde B.T."/>
            <person name="Starkenburg S.R."/>
        </authorList>
    </citation>
    <scope>NUCLEOTIDE SEQUENCE [LARGE SCALE GENOMIC DNA]</scope>
    <source>
        <strain evidence="3 4">DOE0152z</strain>
    </source>
</reference>
<dbReference type="Gene3D" id="3.40.630.30">
    <property type="match status" value="1"/>
</dbReference>
<dbReference type="CDD" id="cd04301">
    <property type="entry name" value="NAT_SF"/>
    <property type="match status" value="1"/>
</dbReference>
<dbReference type="InterPro" id="IPR056511">
    <property type="entry name" value="IDM1_C"/>
</dbReference>
<feature type="compositionally biased region" description="Low complexity" evidence="1">
    <location>
        <begin position="356"/>
        <end position="384"/>
    </location>
</feature>
<sequence length="448" mass="49628">MSTAWGERLDKLHESRKLLYTLPVDQYHELPGRPNVVFSIKDYREDKVQGALECRSDMPFLFKAFETGQIGPRRLSRLVGDKPRNATIHEYLDWTVTGVEAKQEGEYDFSGFRLLVLLPRERVMWPAPGQYDKPEPKKHPLLGAPLDPLPGLQVKGKPLSAATIRTGPGYIEVPFVATHENKRGRGFGRCVVEAIEEVARAMGIKKLLLCSTREESVSNTWKHLGFQESNEEQLAAWDVEDGDLVHMQNTLQMHKEVPPPRAWRPLIIRHQAFVARVYMPADKQALSAGRSQAMRPGRHDMGAISGYKSSMATSVATNGSLSNASYGGDANGEEQQQQQQQQAGPVALANGGSSRQPPQQVEQQQEQQSQPMPEEQQQQQAEQQPVEDDVMLIDQPNQIDQPQYLLGGGSMATAAAGDAMLLPLGGQQQAAEQQQQQQQQAGGTMLLG</sequence>
<feature type="region of interest" description="Disordered" evidence="1">
    <location>
        <begin position="318"/>
        <end position="386"/>
    </location>
</feature>
<evidence type="ECO:0000313" key="4">
    <source>
        <dbReference type="Proteomes" id="UP001244341"/>
    </source>
</evidence>
<dbReference type="Proteomes" id="UP001244341">
    <property type="component" value="Chromosome 2b"/>
</dbReference>
<evidence type="ECO:0000259" key="2">
    <source>
        <dbReference type="PROSITE" id="PS51186"/>
    </source>
</evidence>
<dbReference type="Pfam" id="PF23209">
    <property type="entry name" value="IDM1_C"/>
    <property type="match status" value="1"/>
</dbReference>
<dbReference type="InterPro" id="IPR000182">
    <property type="entry name" value="GNAT_dom"/>
</dbReference>
<feature type="domain" description="N-acetyltransferase" evidence="2">
    <location>
        <begin position="104"/>
        <end position="258"/>
    </location>
</feature>
<evidence type="ECO:0000256" key="1">
    <source>
        <dbReference type="SAM" id="MobiDB-lite"/>
    </source>
</evidence>
<name>A0ABY8TMF6_TETOB</name>
<dbReference type="SUPFAM" id="SSF55729">
    <property type="entry name" value="Acyl-CoA N-acyltransferases (Nat)"/>
    <property type="match status" value="1"/>
</dbReference>
<proteinExistence type="predicted"/>